<evidence type="ECO:0000256" key="3">
    <source>
        <dbReference type="ARBA" id="ARBA00023212"/>
    </source>
</evidence>
<dbReference type="EMBL" id="KK107109">
    <property type="protein sequence ID" value="EZA59229.1"/>
    <property type="molecule type" value="Genomic_DNA"/>
</dbReference>
<dbReference type="Pfam" id="PF13229">
    <property type="entry name" value="Beta_helix"/>
    <property type="match status" value="1"/>
</dbReference>
<evidence type="ECO:0000313" key="6">
    <source>
        <dbReference type="EMBL" id="EZA59229.1"/>
    </source>
</evidence>
<dbReference type="InterPro" id="IPR039448">
    <property type="entry name" value="Beta_helix"/>
</dbReference>
<keyword evidence="2" id="KW-0963">Cytoplasm</keyword>
<evidence type="ECO:0000259" key="4">
    <source>
        <dbReference type="Pfam" id="PF13229"/>
    </source>
</evidence>
<dbReference type="STRING" id="2015173.A0A026WVV6"/>
<dbReference type="OMA" id="TGWQALW"/>
<dbReference type="GO" id="GO:0007283">
    <property type="term" value="P:spermatogenesis"/>
    <property type="evidence" value="ECO:0007669"/>
    <property type="project" value="TreeGrafter"/>
</dbReference>
<name>A0A026WVV6_OOCBI</name>
<dbReference type="SUPFAM" id="SSF51126">
    <property type="entry name" value="Pectin lyase-like"/>
    <property type="match status" value="1"/>
</dbReference>
<gene>
    <name evidence="6" type="ORF">X777_15872</name>
</gene>
<organism evidence="6 7">
    <name type="scientific">Ooceraea biroi</name>
    <name type="common">Clonal raider ant</name>
    <name type="synonym">Cerapachys biroi</name>
    <dbReference type="NCBI Taxonomy" id="2015173"/>
    <lineage>
        <taxon>Eukaryota</taxon>
        <taxon>Metazoa</taxon>
        <taxon>Ecdysozoa</taxon>
        <taxon>Arthropoda</taxon>
        <taxon>Hexapoda</taxon>
        <taxon>Insecta</taxon>
        <taxon>Pterygota</taxon>
        <taxon>Neoptera</taxon>
        <taxon>Endopterygota</taxon>
        <taxon>Hymenoptera</taxon>
        <taxon>Apocrita</taxon>
        <taxon>Aculeata</taxon>
        <taxon>Formicoidea</taxon>
        <taxon>Formicidae</taxon>
        <taxon>Dorylinae</taxon>
        <taxon>Ooceraea</taxon>
    </lineage>
</organism>
<dbReference type="Pfam" id="PF23762">
    <property type="entry name" value="SHCBP_N"/>
    <property type="match status" value="1"/>
</dbReference>
<sequence>MSEHMNIYTFHESFEERLEEYIEILTTEGKVIPASQIHEEWSCDVELVIEPVGWQAFWNIPRSTCENYHIRYPTVVLVEVLGTDYPTLCASVKITAVQDDIQLPEKHEVPLIELYPTIKQKNTSLDILGTAHCVDRLRLFYNHLWMPWDEDDDDDIDWVDQHLRSRLRLYYDMQGVINKETCDIIKSLLSEGREIRNKITILECALPDDDDAPQEELAKETCALMQLHLRLQQIKAEIDVLENPQMRDLLWKNRSLEKKKKRSNNTDKDKSYYLVWEGGTVKQLQEVSNKIHTMLPEDMSIKICGYLEDVLDISEVGDTILLGEGKHPIKHSSGLGEKGTIIGIHDTEKVILSPRESDVSSSLLNFHGTEILLKNICIDLEELQAGIIIRKDCTAVMTNCRICVSSTNPSSVKWGVIAMPGAKLVFNKTVFQGLGTAVVTYATSEVILNECRFEQCYEGVRLTDNVRFTATECSFNKIESCAVVMESETVNRSGTKIGSEEIFGEISEISFNECKFDKEKSFMLKPKSASALMTLNKTES</sequence>
<dbReference type="InterPro" id="IPR057508">
    <property type="entry name" value="SHCBP-like_N"/>
</dbReference>
<feature type="domain" description="Right handed beta helix" evidence="4">
    <location>
        <begin position="383"/>
        <end position="489"/>
    </location>
</feature>
<dbReference type="PANTHER" id="PTHR14695">
    <property type="entry name" value="SHC SH2-DOMAIN BINDING PROTEIN 1-RELATED"/>
    <property type="match status" value="1"/>
</dbReference>
<dbReference type="Proteomes" id="UP000053097">
    <property type="component" value="Unassembled WGS sequence"/>
</dbReference>
<accession>A0A026WVV6</accession>
<reference evidence="6 7" key="1">
    <citation type="journal article" date="2014" name="Curr. Biol.">
        <title>The genome of the clonal raider ant Cerapachys biroi.</title>
        <authorList>
            <person name="Oxley P.R."/>
            <person name="Ji L."/>
            <person name="Fetter-Pruneda I."/>
            <person name="McKenzie S.K."/>
            <person name="Li C."/>
            <person name="Hu H."/>
            <person name="Zhang G."/>
            <person name="Kronauer D.J."/>
        </authorList>
    </citation>
    <scope>NUCLEOTIDE SEQUENCE [LARGE SCALE GENOMIC DNA]</scope>
</reference>
<dbReference type="GO" id="GO:0005819">
    <property type="term" value="C:spindle"/>
    <property type="evidence" value="ECO:0007669"/>
    <property type="project" value="UniProtKB-SubCell"/>
</dbReference>
<proteinExistence type="predicted"/>
<keyword evidence="7" id="KW-1185">Reference proteome</keyword>
<dbReference type="AlphaFoldDB" id="A0A026WVV6"/>
<dbReference type="PANTHER" id="PTHR14695:SF4">
    <property type="entry name" value="PROTEIN NESSUN DORMA"/>
    <property type="match status" value="1"/>
</dbReference>
<evidence type="ECO:0000313" key="7">
    <source>
        <dbReference type="Proteomes" id="UP000053097"/>
    </source>
</evidence>
<evidence type="ECO:0000259" key="5">
    <source>
        <dbReference type="Pfam" id="PF23762"/>
    </source>
</evidence>
<dbReference type="InterPro" id="IPR011050">
    <property type="entry name" value="Pectin_lyase_fold/virulence"/>
</dbReference>
<dbReference type="GO" id="GO:0007112">
    <property type="term" value="P:male meiosis cytokinesis"/>
    <property type="evidence" value="ECO:0007669"/>
    <property type="project" value="TreeGrafter"/>
</dbReference>
<keyword evidence="3" id="KW-0206">Cytoskeleton</keyword>
<comment type="subcellular location">
    <subcellularLocation>
        <location evidence="1">Cytoplasm</location>
        <location evidence="1">Cytoskeleton</location>
        <location evidence="1">Spindle</location>
    </subcellularLocation>
</comment>
<protein>
    <submittedName>
        <fullName evidence="6">SHC SH2 domain-binding protein</fullName>
    </submittedName>
</protein>
<dbReference type="InterPro" id="IPR045140">
    <property type="entry name" value="SHCBP1-like"/>
</dbReference>
<evidence type="ECO:0000256" key="1">
    <source>
        <dbReference type="ARBA" id="ARBA00004186"/>
    </source>
</evidence>
<dbReference type="OrthoDB" id="5978115at2759"/>
<feature type="domain" description="SHC SH2" evidence="5">
    <location>
        <begin position="16"/>
        <end position="247"/>
    </location>
</feature>
<evidence type="ECO:0000256" key="2">
    <source>
        <dbReference type="ARBA" id="ARBA00022490"/>
    </source>
</evidence>